<evidence type="ECO:0000259" key="11">
    <source>
        <dbReference type="PROSITE" id="PS51755"/>
    </source>
</evidence>
<dbReference type="GO" id="GO:0000976">
    <property type="term" value="F:transcription cis-regulatory region binding"/>
    <property type="evidence" value="ECO:0007669"/>
    <property type="project" value="TreeGrafter"/>
</dbReference>
<feature type="modified residue" description="4-aspartylphosphate" evidence="8">
    <location>
        <position position="73"/>
    </location>
</feature>
<dbReference type="Gene3D" id="6.10.250.690">
    <property type="match status" value="1"/>
</dbReference>
<dbReference type="Pfam" id="PF00486">
    <property type="entry name" value="Trans_reg_C"/>
    <property type="match status" value="1"/>
</dbReference>
<organism evidence="12 13">
    <name type="scientific">Marinobacterium mangrovicola</name>
    <dbReference type="NCBI Taxonomy" id="1476959"/>
    <lineage>
        <taxon>Bacteria</taxon>
        <taxon>Pseudomonadati</taxon>
        <taxon>Pseudomonadota</taxon>
        <taxon>Gammaproteobacteria</taxon>
        <taxon>Oceanospirillales</taxon>
        <taxon>Oceanospirillaceae</taxon>
        <taxon>Marinobacterium</taxon>
    </lineage>
</organism>
<dbReference type="InterPro" id="IPR016032">
    <property type="entry name" value="Sig_transdc_resp-reg_C-effctor"/>
</dbReference>
<dbReference type="AlphaFoldDB" id="A0A4R1GDJ7"/>
<dbReference type="Proteomes" id="UP000294546">
    <property type="component" value="Unassembled WGS sequence"/>
</dbReference>
<keyword evidence="4" id="KW-0902">Two-component regulatory system</keyword>
<evidence type="ECO:0000313" key="12">
    <source>
        <dbReference type="EMBL" id="TCK04890.1"/>
    </source>
</evidence>
<keyword evidence="5" id="KW-0805">Transcription regulation</keyword>
<evidence type="ECO:0000313" key="13">
    <source>
        <dbReference type="Proteomes" id="UP000294546"/>
    </source>
</evidence>
<dbReference type="GO" id="GO:0005829">
    <property type="term" value="C:cytosol"/>
    <property type="evidence" value="ECO:0007669"/>
    <property type="project" value="TreeGrafter"/>
</dbReference>
<evidence type="ECO:0000256" key="7">
    <source>
        <dbReference type="ARBA" id="ARBA00023163"/>
    </source>
</evidence>
<dbReference type="GO" id="GO:0032993">
    <property type="term" value="C:protein-DNA complex"/>
    <property type="evidence" value="ECO:0007669"/>
    <property type="project" value="TreeGrafter"/>
</dbReference>
<evidence type="ECO:0000256" key="5">
    <source>
        <dbReference type="ARBA" id="ARBA00023015"/>
    </source>
</evidence>
<evidence type="ECO:0000256" key="6">
    <source>
        <dbReference type="ARBA" id="ARBA00023125"/>
    </source>
</evidence>
<gene>
    <name evidence="12" type="ORF">CLV83_3339</name>
</gene>
<evidence type="ECO:0000256" key="2">
    <source>
        <dbReference type="ARBA" id="ARBA00022490"/>
    </source>
</evidence>
<accession>A0A4R1GDJ7</accession>
<feature type="DNA-binding region" description="OmpR/PhoB-type" evidence="9">
    <location>
        <begin position="153"/>
        <end position="253"/>
    </location>
</feature>
<dbReference type="GO" id="GO:0006355">
    <property type="term" value="P:regulation of DNA-templated transcription"/>
    <property type="evidence" value="ECO:0007669"/>
    <property type="project" value="InterPro"/>
</dbReference>
<dbReference type="SUPFAM" id="SSF46894">
    <property type="entry name" value="C-terminal effector domain of the bipartite response regulators"/>
    <property type="match status" value="1"/>
</dbReference>
<dbReference type="InterPro" id="IPR011006">
    <property type="entry name" value="CheY-like_superfamily"/>
</dbReference>
<comment type="caution">
    <text evidence="12">The sequence shown here is derived from an EMBL/GenBank/DDBJ whole genome shotgun (WGS) entry which is preliminary data.</text>
</comment>
<dbReference type="InterPro" id="IPR036388">
    <property type="entry name" value="WH-like_DNA-bd_sf"/>
</dbReference>
<dbReference type="Gene3D" id="1.10.10.10">
    <property type="entry name" value="Winged helix-like DNA-binding domain superfamily/Winged helix DNA-binding domain"/>
    <property type="match status" value="1"/>
</dbReference>
<evidence type="ECO:0000256" key="4">
    <source>
        <dbReference type="ARBA" id="ARBA00023012"/>
    </source>
</evidence>
<dbReference type="PANTHER" id="PTHR48111:SF58">
    <property type="entry name" value="TORCAD OPERON TRANSCRIPTIONAL REGULATORY PROTEIN TORR"/>
    <property type="match status" value="1"/>
</dbReference>
<dbReference type="SMART" id="SM00862">
    <property type="entry name" value="Trans_reg_C"/>
    <property type="match status" value="1"/>
</dbReference>
<comment type="subcellular location">
    <subcellularLocation>
        <location evidence="1">Cytoplasm</location>
    </subcellularLocation>
</comment>
<dbReference type="PROSITE" id="PS50110">
    <property type="entry name" value="RESPONSE_REGULATORY"/>
    <property type="match status" value="1"/>
</dbReference>
<dbReference type="PANTHER" id="PTHR48111">
    <property type="entry name" value="REGULATOR OF RPOS"/>
    <property type="match status" value="1"/>
</dbReference>
<keyword evidence="7" id="KW-0804">Transcription</keyword>
<evidence type="ECO:0000259" key="10">
    <source>
        <dbReference type="PROSITE" id="PS50110"/>
    </source>
</evidence>
<keyword evidence="3 8" id="KW-0597">Phosphoprotein</keyword>
<feature type="domain" description="OmpR/PhoB-type" evidence="11">
    <location>
        <begin position="153"/>
        <end position="253"/>
    </location>
</feature>
<keyword evidence="6 9" id="KW-0238">DNA-binding</keyword>
<sequence>MVGSAVVVVKWKGLKSAMLTSDAKILVVDDSDVIRQTLVSYFEEEGYAVFSAANAEQAEELLAREPFDVVLLDIRLPGKDGLTLTRELRTGSEIGIILVTGRQDELDRIIGLECGADEYVAKPFNPREILARVKNLVRRVQRLRSLETRDAETESIRVGGWNLDAHRRLLLGDDGETVQLTEGEYQLLQVLLQNIGKTMSRDQLMDRLKHRAWDATDRSIDVLVARLRKKLREDASHTQQIVTVHGVGYLLSPASGR</sequence>
<dbReference type="Pfam" id="PF00072">
    <property type="entry name" value="Response_reg"/>
    <property type="match status" value="1"/>
</dbReference>
<dbReference type="PROSITE" id="PS51755">
    <property type="entry name" value="OMPR_PHOB"/>
    <property type="match status" value="1"/>
</dbReference>
<dbReference type="FunFam" id="1.10.10.10:FF:000099">
    <property type="entry name" value="Two-component system response regulator TorR"/>
    <property type="match status" value="1"/>
</dbReference>
<dbReference type="InterPro" id="IPR001789">
    <property type="entry name" value="Sig_transdc_resp-reg_receiver"/>
</dbReference>
<dbReference type="Gene3D" id="3.40.50.2300">
    <property type="match status" value="1"/>
</dbReference>
<dbReference type="SUPFAM" id="SSF52172">
    <property type="entry name" value="CheY-like"/>
    <property type="match status" value="1"/>
</dbReference>
<protein>
    <submittedName>
        <fullName evidence="12">DNA-binding response OmpR family regulator</fullName>
    </submittedName>
</protein>
<feature type="domain" description="Response regulatory" evidence="10">
    <location>
        <begin position="24"/>
        <end position="137"/>
    </location>
</feature>
<evidence type="ECO:0000256" key="3">
    <source>
        <dbReference type="ARBA" id="ARBA00022553"/>
    </source>
</evidence>
<evidence type="ECO:0000256" key="1">
    <source>
        <dbReference type="ARBA" id="ARBA00004496"/>
    </source>
</evidence>
<name>A0A4R1GDJ7_9GAMM</name>
<dbReference type="InterPro" id="IPR039420">
    <property type="entry name" value="WalR-like"/>
</dbReference>
<reference evidence="12 13" key="1">
    <citation type="submission" date="2019-03" db="EMBL/GenBank/DDBJ databases">
        <title>Genomic Encyclopedia of Archaeal and Bacterial Type Strains, Phase II (KMG-II): from individual species to whole genera.</title>
        <authorList>
            <person name="Goeker M."/>
        </authorList>
    </citation>
    <scope>NUCLEOTIDE SEQUENCE [LARGE SCALE GENOMIC DNA]</scope>
    <source>
        <strain evidence="12 13">DSM 27697</strain>
    </source>
</reference>
<evidence type="ECO:0000256" key="9">
    <source>
        <dbReference type="PROSITE-ProRule" id="PRU01091"/>
    </source>
</evidence>
<dbReference type="SMART" id="SM00448">
    <property type="entry name" value="REC"/>
    <property type="match status" value="1"/>
</dbReference>
<keyword evidence="13" id="KW-1185">Reference proteome</keyword>
<dbReference type="GO" id="GO:0000156">
    <property type="term" value="F:phosphorelay response regulator activity"/>
    <property type="evidence" value="ECO:0007669"/>
    <property type="project" value="TreeGrafter"/>
</dbReference>
<evidence type="ECO:0000256" key="8">
    <source>
        <dbReference type="PROSITE-ProRule" id="PRU00169"/>
    </source>
</evidence>
<dbReference type="EMBL" id="SMFU01000010">
    <property type="protein sequence ID" value="TCK04890.1"/>
    <property type="molecule type" value="Genomic_DNA"/>
</dbReference>
<dbReference type="InterPro" id="IPR001867">
    <property type="entry name" value="OmpR/PhoB-type_DNA-bd"/>
</dbReference>
<proteinExistence type="predicted"/>
<dbReference type="CDD" id="cd00383">
    <property type="entry name" value="trans_reg_C"/>
    <property type="match status" value="1"/>
</dbReference>
<keyword evidence="2" id="KW-0963">Cytoplasm</keyword>